<feature type="transmembrane region" description="Helical" evidence="7">
    <location>
        <begin position="225"/>
        <end position="247"/>
    </location>
</feature>
<evidence type="ECO:0000256" key="1">
    <source>
        <dbReference type="ARBA" id="ARBA00004651"/>
    </source>
</evidence>
<feature type="transmembrane region" description="Helical" evidence="7">
    <location>
        <begin position="49"/>
        <end position="69"/>
    </location>
</feature>
<keyword evidence="3" id="KW-1003">Cell membrane</keyword>
<keyword evidence="4 7" id="KW-0812">Transmembrane</keyword>
<proteinExistence type="predicted"/>
<keyword evidence="5 7" id="KW-1133">Transmembrane helix</keyword>
<dbReference type="PANTHER" id="PTHR23513:SF6">
    <property type="entry name" value="MAJOR FACILITATOR SUPERFAMILY ASSOCIATED DOMAIN-CONTAINING PROTEIN"/>
    <property type="match status" value="1"/>
</dbReference>
<dbReference type="SUPFAM" id="SSF103473">
    <property type="entry name" value="MFS general substrate transporter"/>
    <property type="match status" value="1"/>
</dbReference>
<evidence type="ECO:0000256" key="4">
    <source>
        <dbReference type="ARBA" id="ARBA00022692"/>
    </source>
</evidence>
<evidence type="ECO:0000256" key="6">
    <source>
        <dbReference type="ARBA" id="ARBA00023136"/>
    </source>
</evidence>
<dbReference type="Pfam" id="PF05977">
    <property type="entry name" value="MFS_3"/>
    <property type="match status" value="1"/>
</dbReference>
<reference evidence="8 9" key="1">
    <citation type="submission" date="2019-03" db="EMBL/GenBank/DDBJ databases">
        <title>Genomic Encyclopedia of Archaeal and Bacterial Type Strains, Phase II (KMG-II): from individual species to whole genera.</title>
        <authorList>
            <person name="Goeker M."/>
        </authorList>
    </citation>
    <scope>NUCLEOTIDE SEQUENCE [LARGE SCALE GENOMIC DNA]</scope>
    <source>
        <strain evidence="8 9">DSM 45499</strain>
    </source>
</reference>
<feature type="transmembrane region" description="Helical" evidence="7">
    <location>
        <begin position="378"/>
        <end position="397"/>
    </location>
</feature>
<sequence>MARVTFWHVNRDFHLLFAAAAVSRLGTSVGYVATPLIAVTALDATPGEVGLLATLSTVAFLLIGLPAGAWTDRVRRRGVMVTADVGRAVVLCSVPVAWWFGVLHMAQLYVVVLLCGIGTVFFDVANQSYVPQVVGRSALLAANTRLVSVDAVNDIAGRGVAGYLVALVTAPVAVLVDAASFLVSAWCVLRVRHREPVPAPSATRLWPDMTEGISFVWHHRVLRTIATSGALANLGFVLVVTMLPVVLVDEMKVSPAVLGLFLASGGIGTLAGSLLARRLAALVGAGRLSLIGSLVAAPCGFGMPFVAEGPRLWLAGAGWVVVTAMSGSNNVVLVSFRQTVTPDRLLGRMTASFRFVLMGALALGAAAAGVIGEVASPRAAVAAGATAIALVWVPIMFSPLRKARELTGPEPAAVAA</sequence>
<dbReference type="Gene3D" id="1.20.1250.20">
    <property type="entry name" value="MFS general substrate transporter like domains"/>
    <property type="match status" value="1"/>
</dbReference>
<gene>
    <name evidence="8" type="ORF">CLV71_112156</name>
</gene>
<dbReference type="AlphaFoldDB" id="A0A4R7V992"/>
<dbReference type="OrthoDB" id="9815525at2"/>
<feature type="transmembrane region" description="Helical" evidence="7">
    <location>
        <begin position="12"/>
        <end position="37"/>
    </location>
</feature>
<keyword evidence="9" id="KW-1185">Reference proteome</keyword>
<organism evidence="8 9">
    <name type="scientific">Actinophytocola oryzae</name>
    <dbReference type="NCBI Taxonomy" id="502181"/>
    <lineage>
        <taxon>Bacteria</taxon>
        <taxon>Bacillati</taxon>
        <taxon>Actinomycetota</taxon>
        <taxon>Actinomycetes</taxon>
        <taxon>Pseudonocardiales</taxon>
        <taxon>Pseudonocardiaceae</taxon>
    </lineage>
</organism>
<evidence type="ECO:0000313" key="9">
    <source>
        <dbReference type="Proteomes" id="UP000294927"/>
    </source>
</evidence>
<evidence type="ECO:0000256" key="7">
    <source>
        <dbReference type="SAM" id="Phobius"/>
    </source>
</evidence>
<feature type="transmembrane region" description="Helical" evidence="7">
    <location>
        <begin position="355"/>
        <end position="372"/>
    </location>
</feature>
<dbReference type="Proteomes" id="UP000294927">
    <property type="component" value="Unassembled WGS sequence"/>
</dbReference>
<comment type="subcellular location">
    <subcellularLocation>
        <location evidence="1">Cell membrane</location>
        <topology evidence="1">Multi-pass membrane protein</topology>
    </subcellularLocation>
</comment>
<accession>A0A4R7V992</accession>
<dbReference type="PANTHER" id="PTHR23513">
    <property type="entry name" value="INTEGRAL MEMBRANE EFFLUX PROTEIN-RELATED"/>
    <property type="match status" value="1"/>
</dbReference>
<dbReference type="EMBL" id="SOCP01000012">
    <property type="protein sequence ID" value="TDV45488.1"/>
    <property type="molecule type" value="Genomic_DNA"/>
</dbReference>
<evidence type="ECO:0000256" key="3">
    <source>
        <dbReference type="ARBA" id="ARBA00022475"/>
    </source>
</evidence>
<evidence type="ECO:0000256" key="5">
    <source>
        <dbReference type="ARBA" id="ARBA00022989"/>
    </source>
</evidence>
<dbReference type="CDD" id="cd06173">
    <property type="entry name" value="MFS_MefA_like"/>
    <property type="match status" value="1"/>
</dbReference>
<keyword evidence="6 7" id="KW-0472">Membrane</keyword>
<feature type="transmembrane region" description="Helical" evidence="7">
    <location>
        <begin position="288"/>
        <end position="307"/>
    </location>
</feature>
<dbReference type="InterPro" id="IPR036259">
    <property type="entry name" value="MFS_trans_sf"/>
</dbReference>
<dbReference type="GO" id="GO:0005886">
    <property type="term" value="C:plasma membrane"/>
    <property type="evidence" value="ECO:0007669"/>
    <property type="project" value="UniProtKB-SubCell"/>
</dbReference>
<feature type="transmembrane region" description="Helical" evidence="7">
    <location>
        <begin position="106"/>
        <end position="125"/>
    </location>
</feature>
<dbReference type="RefSeq" id="WP_133906207.1">
    <property type="nucleotide sequence ID" value="NZ_SOCP01000012.1"/>
</dbReference>
<evidence type="ECO:0000313" key="8">
    <source>
        <dbReference type="EMBL" id="TDV45488.1"/>
    </source>
</evidence>
<protein>
    <submittedName>
        <fullName evidence="8">Transmembrane secretion effector</fullName>
    </submittedName>
</protein>
<feature type="transmembrane region" description="Helical" evidence="7">
    <location>
        <begin position="253"/>
        <end position="276"/>
    </location>
</feature>
<evidence type="ECO:0000256" key="2">
    <source>
        <dbReference type="ARBA" id="ARBA00022448"/>
    </source>
</evidence>
<keyword evidence="2" id="KW-0813">Transport</keyword>
<name>A0A4R7V992_9PSEU</name>
<dbReference type="InterPro" id="IPR010290">
    <property type="entry name" value="TM_effector"/>
</dbReference>
<feature type="transmembrane region" description="Helical" evidence="7">
    <location>
        <begin position="313"/>
        <end position="334"/>
    </location>
</feature>
<comment type="caution">
    <text evidence="8">The sequence shown here is derived from an EMBL/GenBank/DDBJ whole genome shotgun (WGS) entry which is preliminary data.</text>
</comment>
<feature type="transmembrane region" description="Helical" evidence="7">
    <location>
        <begin position="162"/>
        <end position="189"/>
    </location>
</feature>